<feature type="compositionally biased region" description="Basic and acidic residues" evidence="1">
    <location>
        <begin position="106"/>
        <end position="115"/>
    </location>
</feature>
<evidence type="ECO:0000313" key="2">
    <source>
        <dbReference type="EMBL" id="PRX50489.1"/>
    </source>
</evidence>
<dbReference type="Proteomes" id="UP000238362">
    <property type="component" value="Unassembled WGS sequence"/>
</dbReference>
<feature type="region of interest" description="Disordered" evidence="1">
    <location>
        <begin position="106"/>
        <end position="191"/>
    </location>
</feature>
<feature type="compositionally biased region" description="Basic and acidic residues" evidence="1">
    <location>
        <begin position="123"/>
        <end position="191"/>
    </location>
</feature>
<dbReference type="AlphaFoldDB" id="A0A2T0M1L2"/>
<reference evidence="2 3" key="1">
    <citation type="submission" date="2018-03" db="EMBL/GenBank/DDBJ databases">
        <title>Genomic Encyclopedia of Type Strains, Phase III (KMG-III): the genomes of soil and plant-associated and newly described type strains.</title>
        <authorList>
            <person name="Whitman W."/>
        </authorList>
    </citation>
    <scope>NUCLEOTIDE SEQUENCE [LARGE SCALE GENOMIC DNA]</scope>
    <source>
        <strain evidence="2 3">CGMCC 4.7125</strain>
    </source>
</reference>
<comment type="caution">
    <text evidence="2">The sequence shown here is derived from an EMBL/GenBank/DDBJ whole genome shotgun (WGS) entry which is preliminary data.</text>
</comment>
<name>A0A2T0M1L2_9PSEU</name>
<proteinExistence type="predicted"/>
<dbReference type="InterPro" id="IPR019933">
    <property type="entry name" value="DivIVA_domain"/>
</dbReference>
<dbReference type="GO" id="GO:0005737">
    <property type="term" value="C:cytoplasm"/>
    <property type="evidence" value="ECO:0007669"/>
    <property type="project" value="UniProtKB-SubCell"/>
</dbReference>
<gene>
    <name evidence="2" type="ORF">B0I33_102611</name>
</gene>
<keyword evidence="3" id="KW-1185">Reference proteome</keyword>
<dbReference type="Gene3D" id="6.10.250.660">
    <property type="match status" value="1"/>
</dbReference>
<feature type="region of interest" description="Disordered" evidence="1">
    <location>
        <begin position="233"/>
        <end position="263"/>
    </location>
</feature>
<dbReference type="NCBIfam" id="TIGR03544">
    <property type="entry name" value="DivI1A_domain"/>
    <property type="match status" value="1"/>
</dbReference>
<sequence length="263" mass="28725">MAEAEESPNPTRNTQFATAFRGYDQIQVDEHVKKLADDLAKAARHRDEATASVAELTKALSYAQKELADAKAALTRMVEDPAGPAAMTERVKTMMQLAEEEIAELREKAEQDADSTRQAADSYADKTRKKAEAEAERLAKEAEDRRDQLDREADERRTAAEKKTEEEIAAKRAEAERKVAELESSAKERTDAMIADAEARLAEAKAARTEALELRKTVAERLAASHTALQQAIEQLGSAPDAEAEPKAAAAKNAKAEPAKQPA</sequence>
<evidence type="ECO:0000256" key="1">
    <source>
        <dbReference type="SAM" id="MobiDB-lite"/>
    </source>
</evidence>
<evidence type="ECO:0000313" key="3">
    <source>
        <dbReference type="Proteomes" id="UP000238362"/>
    </source>
</evidence>
<protein>
    <submittedName>
        <fullName evidence="2">DivIVA domain-containing protein</fullName>
    </submittedName>
</protein>
<dbReference type="GO" id="GO:0051301">
    <property type="term" value="P:cell division"/>
    <property type="evidence" value="ECO:0007669"/>
    <property type="project" value="UniProtKB-KW"/>
</dbReference>
<dbReference type="EMBL" id="PVNH01000002">
    <property type="protein sequence ID" value="PRX50489.1"/>
    <property type="molecule type" value="Genomic_DNA"/>
</dbReference>
<dbReference type="OrthoDB" id="3579450at2"/>
<feature type="compositionally biased region" description="Basic and acidic residues" evidence="1">
    <location>
        <begin position="254"/>
        <end position="263"/>
    </location>
</feature>
<organism evidence="2 3">
    <name type="scientific">Prauserella shujinwangii</name>
    <dbReference type="NCBI Taxonomy" id="1453103"/>
    <lineage>
        <taxon>Bacteria</taxon>
        <taxon>Bacillati</taxon>
        <taxon>Actinomycetota</taxon>
        <taxon>Actinomycetes</taxon>
        <taxon>Pseudonocardiales</taxon>
        <taxon>Pseudonocardiaceae</taxon>
        <taxon>Prauserella</taxon>
    </lineage>
</organism>
<dbReference type="RefSeq" id="WP_106177569.1">
    <property type="nucleotide sequence ID" value="NZ_PVNH01000002.1"/>
</dbReference>
<accession>A0A2T0M1L2</accession>